<name>A0ABZ2JX81_9BACT</name>
<dbReference type="Proteomes" id="UP001379533">
    <property type="component" value="Chromosome"/>
</dbReference>
<keyword evidence="1" id="KW-0472">Membrane</keyword>
<feature type="transmembrane region" description="Helical" evidence="1">
    <location>
        <begin position="166"/>
        <end position="187"/>
    </location>
</feature>
<feature type="transmembrane region" description="Helical" evidence="1">
    <location>
        <begin position="75"/>
        <end position="94"/>
    </location>
</feature>
<feature type="transmembrane region" description="Helical" evidence="1">
    <location>
        <begin position="38"/>
        <end position="63"/>
    </location>
</feature>
<feature type="transmembrane region" description="Helical" evidence="1">
    <location>
        <begin position="136"/>
        <end position="160"/>
    </location>
</feature>
<dbReference type="InterPro" id="IPR001646">
    <property type="entry name" value="5peptide_repeat"/>
</dbReference>
<dbReference type="PANTHER" id="PTHR14136:SF17">
    <property type="entry name" value="BTB_POZ DOMAIN-CONTAINING PROTEIN KCTD9"/>
    <property type="match status" value="1"/>
</dbReference>
<evidence type="ECO:0000313" key="3">
    <source>
        <dbReference type="Proteomes" id="UP001379533"/>
    </source>
</evidence>
<proteinExistence type="predicted"/>
<accession>A0ABZ2JX81</accession>
<sequence length="766" mass="82123">MRPLLDFRKGDSNTALLAFLTLLGTTAAHTLLETARDALFLAQLPASRLAWMILSIAACGLLLSRFDRGRAQHFSTWPLLLVAAGTTAFGIALHRTVHPGIVIALYLWTGVATAWIVLRFWLALGARFTISDGKRLFGFIGLGSVLGAVAGAACARALAFVIDARALVLAAGLLFLITALGPARALARCDGPIREKVRERPQAAGYELRADPYARRILALVLLGTVALTLVDYLFKAAAQAQFHQGELVAFFATTSFVMSALALVVQVFGSGWLLRVIGVHRALLVLPVLVVLGGSAFAVSGTLAAALLMKGADGSLRHSLHRTSVELLFLPMADEHRARVKPLVDLVGQRGGQAVASAAILLVAALGAPRAILGVAVVALGAGWVAVTLDVRRHYLDIFRATLRESHLDPEATRGLESSAAAPALIDLMLDAPEEEVRHRSLRELVHLHAEDPAQRIPEVALSLAADRALRDAFASLEARVVLARDARDARDGGHAQLLTTLRERETEATSHLFRVLDLWHPHENFDRVHRGLRSDDPRTRASSRELCEHVVAPAIRGAMLALIEDLPDEERLERASSHFPPSRLDAAGQLRRLGLPAPAATIPQPPFVGVDLRGRDLSNAVLAGADFTGADLRGCRLRGAVLNGATLLGARLAGADLTGAHLEDANLMGAQLERAVLEGARLSRGNWMGANARRAILSRCTGEEVRLVAADFEGADFGYASLLRCDLGSSDLRAARLDGANFEGSDFTYANLARATLRRARVPR</sequence>
<gene>
    <name evidence="2" type="ORF">LZC95_32170</name>
</gene>
<feature type="transmembrane region" description="Helical" evidence="1">
    <location>
        <begin position="100"/>
        <end position="124"/>
    </location>
</feature>
<dbReference type="RefSeq" id="WP_394841719.1">
    <property type="nucleotide sequence ID" value="NZ_CP089982.1"/>
</dbReference>
<reference evidence="2 3" key="1">
    <citation type="submission" date="2021-12" db="EMBL/GenBank/DDBJ databases">
        <title>Discovery of the Pendulisporaceae a myxobacterial family with distinct sporulation behavior and unique specialized metabolism.</title>
        <authorList>
            <person name="Garcia R."/>
            <person name="Popoff A."/>
            <person name="Bader C.D."/>
            <person name="Loehr J."/>
            <person name="Walesch S."/>
            <person name="Walt C."/>
            <person name="Boldt J."/>
            <person name="Bunk B."/>
            <person name="Haeckl F.J.F.P.J."/>
            <person name="Gunesch A.P."/>
            <person name="Birkelbach J."/>
            <person name="Nuebel U."/>
            <person name="Pietschmann T."/>
            <person name="Bach T."/>
            <person name="Mueller R."/>
        </authorList>
    </citation>
    <scope>NUCLEOTIDE SEQUENCE [LARGE SCALE GENOMIC DNA]</scope>
    <source>
        <strain evidence="2 3">MSr12523</strain>
    </source>
</reference>
<dbReference type="Gene3D" id="2.160.20.80">
    <property type="entry name" value="E3 ubiquitin-protein ligase SopA"/>
    <property type="match status" value="1"/>
</dbReference>
<feature type="transmembrane region" description="Helical" evidence="1">
    <location>
        <begin position="372"/>
        <end position="392"/>
    </location>
</feature>
<organism evidence="2 3">
    <name type="scientific">Pendulispora brunnea</name>
    <dbReference type="NCBI Taxonomy" id="2905690"/>
    <lineage>
        <taxon>Bacteria</taxon>
        <taxon>Pseudomonadati</taxon>
        <taxon>Myxococcota</taxon>
        <taxon>Myxococcia</taxon>
        <taxon>Myxococcales</taxon>
        <taxon>Sorangiineae</taxon>
        <taxon>Pendulisporaceae</taxon>
        <taxon>Pendulispora</taxon>
    </lineage>
</organism>
<dbReference type="Pfam" id="PF00805">
    <property type="entry name" value="Pentapeptide"/>
    <property type="match status" value="3"/>
</dbReference>
<dbReference type="InterPro" id="IPR036259">
    <property type="entry name" value="MFS_trans_sf"/>
</dbReference>
<protein>
    <submittedName>
        <fullName evidence="2">Pentapeptide repeat-containing protein</fullName>
    </submittedName>
</protein>
<dbReference type="PANTHER" id="PTHR14136">
    <property type="entry name" value="BTB_POZ DOMAIN-CONTAINING PROTEIN KCTD9"/>
    <property type="match status" value="1"/>
</dbReference>
<dbReference type="SUPFAM" id="SSF141571">
    <property type="entry name" value="Pentapeptide repeat-like"/>
    <property type="match status" value="1"/>
</dbReference>
<evidence type="ECO:0000256" key="1">
    <source>
        <dbReference type="SAM" id="Phobius"/>
    </source>
</evidence>
<feature type="transmembrane region" description="Helical" evidence="1">
    <location>
        <begin position="248"/>
        <end position="275"/>
    </location>
</feature>
<keyword evidence="1" id="KW-0812">Transmembrane</keyword>
<evidence type="ECO:0000313" key="2">
    <source>
        <dbReference type="EMBL" id="WXA91098.1"/>
    </source>
</evidence>
<keyword evidence="1" id="KW-1133">Transmembrane helix</keyword>
<feature type="transmembrane region" description="Helical" evidence="1">
    <location>
        <begin position="217"/>
        <end position="236"/>
    </location>
</feature>
<keyword evidence="3" id="KW-1185">Reference proteome</keyword>
<dbReference type="EMBL" id="CP089982">
    <property type="protein sequence ID" value="WXA91098.1"/>
    <property type="molecule type" value="Genomic_DNA"/>
</dbReference>
<dbReference type="SUPFAM" id="SSF103473">
    <property type="entry name" value="MFS general substrate transporter"/>
    <property type="match status" value="1"/>
</dbReference>
<feature type="transmembrane region" description="Helical" evidence="1">
    <location>
        <begin position="284"/>
        <end position="310"/>
    </location>
</feature>
<dbReference type="InterPro" id="IPR051082">
    <property type="entry name" value="Pentapeptide-BTB/POZ_domain"/>
</dbReference>